<name>A0A7I7QJJ5_9MYCO</name>
<keyword evidence="1" id="KW-1003">Cell membrane</keyword>
<evidence type="ECO:0008006" key="9">
    <source>
        <dbReference type="Google" id="ProtNLM"/>
    </source>
</evidence>
<accession>A0A7I7QJJ5</accession>
<dbReference type="Pfam" id="PF05481">
    <property type="entry name" value="Myco_19_kDa"/>
    <property type="match status" value="1"/>
</dbReference>
<protein>
    <recommendedName>
        <fullName evidence="9">Lipoprotein LpqH</fullName>
    </recommendedName>
</protein>
<evidence type="ECO:0000256" key="3">
    <source>
        <dbReference type="ARBA" id="ARBA00023136"/>
    </source>
</evidence>
<evidence type="ECO:0000313" key="8">
    <source>
        <dbReference type="Proteomes" id="UP000467193"/>
    </source>
</evidence>
<evidence type="ECO:0000256" key="6">
    <source>
        <dbReference type="SAM" id="MobiDB-lite"/>
    </source>
</evidence>
<keyword evidence="8" id="KW-1185">Reference proteome</keyword>
<evidence type="ECO:0000256" key="1">
    <source>
        <dbReference type="ARBA" id="ARBA00022475"/>
    </source>
</evidence>
<evidence type="ECO:0000313" key="7">
    <source>
        <dbReference type="EMBL" id="BBY26461.1"/>
    </source>
</evidence>
<dbReference type="KEGG" id="msei:MSEDJ_05570"/>
<keyword evidence="5" id="KW-0449">Lipoprotein</keyword>
<dbReference type="InterPro" id="IPR008691">
    <property type="entry name" value="LpqH"/>
</dbReference>
<sequence length="89" mass="8652">MGGTVNIAIGQGMTGVGVMLGEGDAPSVTSVALGNVNGVALAVGPGAGDAKAEKDGKDYKISGNATGVDMTNPTAGMITKPFEIEVTCP</sequence>
<keyword evidence="3" id="KW-0472">Membrane</keyword>
<keyword evidence="4" id="KW-0564">Palmitate</keyword>
<dbReference type="Proteomes" id="UP000467193">
    <property type="component" value="Chromosome"/>
</dbReference>
<dbReference type="EMBL" id="AP022588">
    <property type="protein sequence ID" value="BBY26461.1"/>
    <property type="molecule type" value="Genomic_DNA"/>
</dbReference>
<evidence type="ECO:0000256" key="5">
    <source>
        <dbReference type="ARBA" id="ARBA00023288"/>
    </source>
</evidence>
<dbReference type="GO" id="GO:0016020">
    <property type="term" value="C:membrane"/>
    <property type="evidence" value="ECO:0007669"/>
    <property type="project" value="InterPro"/>
</dbReference>
<feature type="region of interest" description="Disordered" evidence="6">
    <location>
        <begin position="46"/>
        <end position="65"/>
    </location>
</feature>
<evidence type="ECO:0000256" key="4">
    <source>
        <dbReference type="ARBA" id="ARBA00023139"/>
    </source>
</evidence>
<keyword evidence="2" id="KW-0732">Signal</keyword>
<proteinExistence type="predicted"/>
<gene>
    <name evidence="7" type="ORF">MSEDJ_05570</name>
</gene>
<evidence type="ECO:0000256" key="2">
    <source>
        <dbReference type="ARBA" id="ARBA00022729"/>
    </source>
</evidence>
<reference evidence="7 8" key="1">
    <citation type="journal article" date="2019" name="Emerg. Microbes Infect.">
        <title>Comprehensive subspecies identification of 175 nontuberculous mycobacteria species based on 7547 genomic profiles.</title>
        <authorList>
            <person name="Matsumoto Y."/>
            <person name="Kinjo T."/>
            <person name="Motooka D."/>
            <person name="Nabeya D."/>
            <person name="Jung N."/>
            <person name="Uechi K."/>
            <person name="Horii T."/>
            <person name="Iida T."/>
            <person name="Fujita J."/>
            <person name="Nakamura S."/>
        </authorList>
    </citation>
    <scope>NUCLEOTIDE SEQUENCE [LARGE SCALE GENOMIC DNA]</scope>
    <source>
        <strain evidence="7 8">JCM 17899</strain>
    </source>
</reference>
<dbReference type="AlphaFoldDB" id="A0A7I7QJJ5"/>
<organism evidence="7 8">
    <name type="scientific">Mycolicibacterium sediminis</name>
    <dbReference type="NCBI Taxonomy" id="1286180"/>
    <lineage>
        <taxon>Bacteria</taxon>
        <taxon>Bacillati</taxon>
        <taxon>Actinomycetota</taxon>
        <taxon>Actinomycetes</taxon>
        <taxon>Mycobacteriales</taxon>
        <taxon>Mycobacteriaceae</taxon>
        <taxon>Mycolicibacterium</taxon>
    </lineage>
</organism>
<feature type="compositionally biased region" description="Basic and acidic residues" evidence="6">
    <location>
        <begin position="50"/>
        <end position="60"/>
    </location>
</feature>